<dbReference type="PROSITE" id="PS50297">
    <property type="entry name" value="ANK_REP_REGION"/>
    <property type="match status" value="1"/>
</dbReference>
<dbReference type="InterPro" id="IPR036770">
    <property type="entry name" value="Ankyrin_rpt-contain_sf"/>
</dbReference>
<dbReference type="Pfam" id="PF12796">
    <property type="entry name" value="Ank_2"/>
    <property type="match status" value="1"/>
</dbReference>
<reference evidence="5" key="1">
    <citation type="submission" date="2025-08" db="UniProtKB">
        <authorList>
            <consortium name="RefSeq"/>
        </authorList>
    </citation>
    <scope>IDENTIFICATION</scope>
</reference>
<dbReference type="Proteomes" id="UP000079169">
    <property type="component" value="Unplaced"/>
</dbReference>
<dbReference type="SMART" id="SM00248">
    <property type="entry name" value="ANK"/>
    <property type="match status" value="2"/>
</dbReference>
<keyword evidence="2 3" id="KW-0040">ANK repeat</keyword>
<dbReference type="PaxDb" id="121845-A0A3Q0JNE0"/>
<dbReference type="PROSITE" id="PS50088">
    <property type="entry name" value="ANK_REPEAT"/>
    <property type="match status" value="1"/>
</dbReference>
<dbReference type="AlphaFoldDB" id="A0A3Q0JNE0"/>
<evidence type="ECO:0000256" key="3">
    <source>
        <dbReference type="PROSITE-ProRule" id="PRU00023"/>
    </source>
</evidence>
<dbReference type="InterPro" id="IPR002110">
    <property type="entry name" value="Ankyrin_rpt"/>
</dbReference>
<dbReference type="RefSeq" id="XP_026688723.1">
    <property type="nucleotide sequence ID" value="XM_026832922.1"/>
</dbReference>
<dbReference type="SUPFAM" id="SSF48403">
    <property type="entry name" value="Ankyrin repeat"/>
    <property type="match status" value="1"/>
</dbReference>
<dbReference type="GeneID" id="113473196"/>
<evidence type="ECO:0000256" key="2">
    <source>
        <dbReference type="ARBA" id="ARBA00023043"/>
    </source>
</evidence>
<dbReference type="STRING" id="121845.A0A3Q0JNE0"/>
<keyword evidence="1" id="KW-0677">Repeat</keyword>
<sequence length="78" mass="8800">MKDNYLWTPLMCACHRGDIAIVDLLLNIGANINVTDTARNTPVSIAKQCNHQEVYDLLVKRLNGDVKRNIISKISITY</sequence>
<evidence type="ECO:0000313" key="4">
    <source>
        <dbReference type="Proteomes" id="UP000079169"/>
    </source>
</evidence>
<protein>
    <submittedName>
        <fullName evidence="5">Ankyrin repeat and EF-hand domain-containing protein 1-like</fullName>
    </submittedName>
</protein>
<name>A0A3Q0JNE0_DIACI</name>
<keyword evidence="4" id="KW-1185">Reference proteome</keyword>
<evidence type="ECO:0000256" key="1">
    <source>
        <dbReference type="ARBA" id="ARBA00022737"/>
    </source>
</evidence>
<feature type="repeat" description="ANK" evidence="3">
    <location>
        <begin position="5"/>
        <end position="37"/>
    </location>
</feature>
<dbReference type="Gene3D" id="1.25.40.20">
    <property type="entry name" value="Ankyrin repeat-containing domain"/>
    <property type="match status" value="1"/>
</dbReference>
<dbReference type="PANTHER" id="PTHR24171">
    <property type="entry name" value="ANKYRIN REPEAT DOMAIN-CONTAINING PROTEIN 39-RELATED"/>
    <property type="match status" value="1"/>
</dbReference>
<gene>
    <name evidence="5" type="primary">LOC113473196</name>
</gene>
<evidence type="ECO:0000313" key="5">
    <source>
        <dbReference type="RefSeq" id="XP_026688723.1"/>
    </source>
</evidence>
<organism evidence="4 5">
    <name type="scientific">Diaphorina citri</name>
    <name type="common">Asian citrus psyllid</name>
    <dbReference type="NCBI Taxonomy" id="121845"/>
    <lineage>
        <taxon>Eukaryota</taxon>
        <taxon>Metazoa</taxon>
        <taxon>Ecdysozoa</taxon>
        <taxon>Arthropoda</taxon>
        <taxon>Hexapoda</taxon>
        <taxon>Insecta</taxon>
        <taxon>Pterygota</taxon>
        <taxon>Neoptera</taxon>
        <taxon>Paraneoptera</taxon>
        <taxon>Hemiptera</taxon>
        <taxon>Sternorrhyncha</taxon>
        <taxon>Psylloidea</taxon>
        <taxon>Psyllidae</taxon>
        <taxon>Diaphorininae</taxon>
        <taxon>Diaphorina</taxon>
    </lineage>
</organism>
<accession>A0A3Q0JNE0</accession>
<proteinExistence type="predicted"/>
<dbReference type="KEGG" id="dci:113473196"/>